<name>A0ACC1IGK0_9FUNG</name>
<dbReference type="Proteomes" id="UP001150581">
    <property type="component" value="Unassembled WGS sequence"/>
</dbReference>
<sequence>MPAIVSPVTPKHAPVDAQRLLNGNAAPVILNSGQYTAPAQPATFIAGPTAQPVLLSPTVPAEQYVQAVPVSPAAQYTLVAPVASVANVLPAPLAEPAVGDIANAGGGTFNPLGGLFKGLSDGLNSLFGGLGSLVTF</sequence>
<reference evidence="1" key="1">
    <citation type="submission" date="2022-07" db="EMBL/GenBank/DDBJ databases">
        <title>Phylogenomic reconstructions and comparative analyses of Kickxellomycotina fungi.</title>
        <authorList>
            <person name="Reynolds N.K."/>
            <person name="Stajich J.E."/>
            <person name="Barry K."/>
            <person name="Grigoriev I.V."/>
            <person name="Crous P."/>
            <person name="Smith M.E."/>
        </authorList>
    </citation>
    <scope>NUCLEOTIDE SEQUENCE</scope>
    <source>
        <strain evidence="1">Benny 63K</strain>
    </source>
</reference>
<proteinExistence type="predicted"/>
<organism evidence="1 2">
    <name type="scientific">Kickxella alabastrina</name>
    <dbReference type="NCBI Taxonomy" id="61397"/>
    <lineage>
        <taxon>Eukaryota</taxon>
        <taxon>Fungi</taxon>
        <taxon>Fungi incertae sedis</taxon>
        <taxon>Zoopagomycota</taxon>
        <taxon>Kickxellomycotina</taxon>
        <taxon>Kickxellomycetes</taxon>
        <taxon>Kickxellales</taxon>
        <taxon>Kickxellaceae</taxon>
        <taxon>Kickxella</taxon>
    </lineage>
</organism>
<accession>A0ACC1IGK0</accession>
<keyword evidence="2" id="KW-1185">Reference proteome</keyword>
<evidence type="ECO:0000313" key="1">
    <source>
        <dbReference type="EMBL" id="KAJ1892949.1"/>
    </source>
</evidence>
<comment type="caution">
    <text evidence="1">The sequence shown here is derived from an EMBL/GenBank/DDBJ whole genome shotgun (WGS) entry which is preliminary data.</text>
</comment>
<protein>
    <submittedName>
        <fullName evidence="1">Uncharacterized protein</fullName>
    </submittedName>
</protein>
<gene>
    <name evidence="1" type="ORF">LPJ66_006047</name>
</gene>
<dbReference type="EMBL" id="JANBPG010000909">
    <property type="protein sequence ID" value="KAJ1892949.1"/>
    <property type="molecule type" value="Genomic_DNA"/>
</dbReference>
<evidence type="ECO:0000313" key="2">
    <source>
        <dbReference type="Proteomes" id="UP001150581"/>
    </source>
</evidence>